<proteinExistence type="predicted"/>
<dbReference type="EMBL" id="CP001827">
    <property type="protein sequence ID" value="ACZ61538.1"/>
    <property type="molecule type" value="Genomic_DNA"/>
</dbReference>
<dbReference type="HOGENOM" id="CLU_213736_0_0_0"/>
<accession>D2BGT8</accession>
<dbReference type="KEGG" id="dev:DhcVS_382"/>
<dbReference type="AlphaFoldDB" id="D2BGT8"/>
<dbReference type="eggNOG" id="ENOG5030T25">
    <property type="taxonomic scope" value="Bacteria"/>
</dbReference>
<feature type="region of interest" description="Disordered" evidence="1">
    <location>
        <begin position="1"/>
        <end position="49"/>
    </location>
</feature>
<dbReference type="Proteomes" id="UP000002506">
    <property type="component" value="Chromosome"/>
</dbReference>
<sequence>MKEPSKNPLTRQERREEKLESRRRKMTQHGKGLARVYKDAVEKKTKQKP</sequence>
<evidence type="ECO:0000313" key="2">
    <source>
        <dbReference type="EMBL" id="ACZ61538.1"/>
    </source>
</evidence>
<evidence type="ECO:0000256" key="1">
    <source>
        <dbReference type="SAM" id="MobiDB-lite"/>
    </source>
</evidence>
<dbReference type="RefSeq" id="WP_012881711.1">
    <property type="nucleotide sequence ID" value="NC_013552.1"/>
</dbReference>
<protein>
    <submittedName>
        <fullName evidence="2">Uncharacterized protein</fullName>
    </submittedName>
</protein>
<organism evidence="2 3">
    <name type="scientific">Dehalococcoides mccartyi (strain VS)</name>
    <dbReference type="NCBI Taxonomy" id="311424"/>
    <lineage>
        <taxon>Bacteria</taxon>
        <taxon>Bacillati</taxon>
        <taxon>Chloroflexota</taxon>
        <taxon>Dehalococcoidia</taxon>
        <taxon>Dehalococcoidales</taxon>
        <taxon>Dehalococcoidaceae</taxon>
        <taxon>Dehalococcoides</taxon>
    </lineage>
</organism>
<name>D2BGT8_DEHMV</name>
<reference evidence="2 3" key="1">
    <citation type="journal article" date="2009" name="PLoS Genet.">
        <title>Localized plasticity in the streamlined genomes of vinyl chloride respiring Dehalococcoides.</title>
        <authorList>
            <person name="McMurdie P.J."/>
            <person name="Behrens S.F."/>
            <person name="Muller J.A."/>
            <person name="Goke J."/>
            <person name="Ritalahti K.M."/>
            <person name="Wagner R."/>
            <person name="Goltsman E."/>
            <person name="Lapidus A."/>
            <person name="Holmes S."/>
            <person name="Loffler F.E."/>
            <person name="Spormann A.M."/>
        </authorList>
    </citation>
    <scope>NUCLEOTIDE SEQUENCE [LARGE SCALE GENOMIC DNA]</scope>
    <source>
        <strain evidence="2 3">VS</strain>
    </source>
</reference>
<feature type="compositionally biased region" description="Basic and acidic residues" evidence="1">
    <location>
        <begin position="1"/>
        <end position="20"/>
    </location>
</feature>
<gene>
    <name evidence="2" type="ordered locus">DhcVS_382</name>
</gene>
<feature type="compositionally biased region" description="Basic and acidic residues" evidence="1">
    <location>
        <begin position="36"/>
        <end position="49"/>
    </location>
</feature>
<evidence type="ECO:0000313" key="3">
    <source>
        <dbReference type="Proteomes" id="UP000002506"/>
    </source>
</evidence>